<evidence type="ECO:0000259" key="6">
    <source>
        <dbReference type="Pfam" id="PF06271"/>
    </source>
</evidence>
<protein>
    <recommendedName>
        <fullName evidence="6">RDD domain-containing protein</fullName>
    </recommendedName>
</protein>
<feature type="transmembrane region" description="Helical" evidence="5">
    <location>
        <begin position="69"/>
        <end position="90"/>
    </location>
</feature>
<evidence type="ECO:0000256" key="1">
    <source>
        <dbReference type="ARBA" id="ARBA00004141"/>
    </source>
</evidence>
<feature type="transmembrane region" description="Helical" evidence="5">
    <location>
        <begin position="145"/>
        <end position="161"/>
    </location>
</feature>
<dbReference type="HOGENOM" id="CLU_053152_4_2_4"/>
<feature type="transmembrane region" description="Helical" evidence="5">
    <location>
        <begin position="33"/>
        <end position="57"/>
    </location>
</feature>
<evidence type="ECO:0000313" key="7">
    <source>
        <dbReference type="EMBL" id="CAZ89117.1"/>
    </source>
</evidence>
<keyword evidence="2 5" id="KW-0812">Transmembrane</keyword>
<feature type="transmembrane region" description="Helical" evidence="5">
    <location>
        <begin position="121"/>
        <end position="139"/>
    </location>
</feature>
<evidence type="ECO:0000256" key="4">
    <source>
        <dbReference type="ARBA" id="ARBA00023136"/>
    </source>
</evidence>
<evidence type="ECO:0000256" key="2">
    <source>
        <dbReference type="ARBA" id="ARBA00022692"/>
    </source>
</evidence>
<name>D6CUZ8_THIA3</name>
<dbReference type="Proteomes" id="UP000002372">
    <property type="component" value="Chromosome"/>
</dbReference>
<keyword evidence="3 5" id="KW-1133">Transmembrane helix</keyword>
<evidence type="ECO:0000256" key="5">
    <source>
        <dbReference type="SAM" id="Phobius"/>
    </source>
</evidence>
<gene>
    <name evidence="7" type="ordered locus">THI_2492</name>
</gene>
<comment type="subcellular location">
    <subcellularLocation>
        <location evidence="1">Membrane</location>
        <topology evidence="1">Multi-pass membrane protein</topology>
    </subcellularLocation>
</comment>
<reference evidence="8" key="2">
    <citation type="journal article" date="2010" name="PLoS Genet.">
        <title>Structure, function, and evolution of the Thiomonas spp. genome.</title>
        <authorList>
            <person name="Arsene-Ploetze F."/>
            <person name="Koechler S."/>
            <person name="Marchal M."/>
            <person name="Coppee J.Y."/>
            <person name="Chandler M."/>
            <person name="Bonnefoy V."/>
            <person name="Brochier-Armanet C."/>
            <person name="Barakat M."/>
            <person name="Barbe V."/>
            <person name="Battaglia-Brunet F."/>
            <person name="Bruneel O."/>
            <person name="Bryan C.G."/>
            <person name="Cleiss-Arnold J."/>
            <person name="Cruveiller S."/>
            <person name="Erhardt M."/>
            <person name="Heinrich-Salmeron A."/>
            <person name="Hommais F."/>
            <person name="Joulian C."/>
            <person name="Krin E."/>
            <person name="Lieutaud A."/>
            <person name="Lievremont D."/>
            <person name="Michel C."/>
            <person name="Muller D."/>
            <person name="Ortet P."/>
            <person name="Proux C."/>
            <person name="Siguier P."/>
            <person name="Roche D."/>
            <person name="Rouy Z."/>
            <person name="Salvignol G."/>
            <person name="Slyemi D."/>
            <person name="Talla E."/>
            <person name="Weiss S."/>
            <person name="Weissenbach J."/>
            <person name="Medigue C."/>
            <person name="Bertin P.N."/>
        </authorList>
    </citation>
    <scope>NUCLEOTIDE SEQUENCE [LARGE SCALE GENOMIC DNA]</scope>
    <source>
        <strain evidence="8">DSM 22701 / CIP 110005 / 3As</strain>
    </source>
</reference>
<feature type="domain" description="RDD" evidence="6">
    <location>
        <begin position="24"/>
        <end position="174"/>
    </location>
</feature>
<reference key="1">
    <citation type="submission" date="2009-07" db="EMBL/GenBank/DDBJ databases">
        <authorList>
            <person name="Genoscope - CEA"/>
        </authorList>
    </citation>
    <scope>NUCLEOTIDE SEQUENCE</scope>
    <source>
        <strain>3As</strain>
    </source>
</reference>
<dbReference type="InterPro" id="IPR010432">
    <property type="entry name" value="RDD"/>
</dbReference>
<dbReference type="KEGG" id="thi:THI_2492"/>
<dbReference type="EMBL" id="FP475956">
    <property type="protein sequence ID" value="CAZ89117.1"/>
    <property type="molecule type" value="Genomic_DNA"/>
</dbReference>
<evidence type="ECO:0000256" key="3">
    <source>
        <dbReference type="ARBA" id="ARBA00022989"/>
    </source>
</evidence>
<proteinExistence type="predicted"/>
<organism evidence="7 8">
    <name type="scientific">Thiomonas arsenitoxydans (strain DSM 22701 / CIP 110005 / 3As)</name>
    <dbReference type="NCBI Taxonomy" id="426114"/>
    <lineage>
        <taxon>Bacteria</taxon>
        <taxon>Pseudomonadati</taxon>
        <taxon>Pseudomonadota</taxon>
        <taxon>Betaproteobacteria</taxon>
        <taxon>Burkholderiales</taxon>
        <taxon>Thiomonas</taxon>
    </lineage>
</organism>
<accession>D6CUZ8</accession>
<dbReference type="Pfam" id="PF06271">
    <property type="entry name" value="RDD"/>
    <property type="match status" value="1"/>
</dbReference>
<dbReference type="AlphaFoldDB" id="D6CUZ8"/>
<sequence length="182" mass="19418">MPGPLSSYCGRTSSPKSMLSLNAPPMRRRLACLFYEGLILLGLSLVTAAVTLGLLHLLGLPQASATHRVILQVAEFVALTGYGAGFWSAGRQTLPMKVWKIALVTPCGAPLGLGRALWRAVLAWLWVVPALTLAAALQLSPEETGWLLAAGILLWAGTSLLRKDRQYLHDVLAGTRLVPANG</sequence>
<keyword evidence="4 5" id="KW-0472">Membrane</keyword>
<evidence type="ECO:0000313" key="8">
    <source>
        <dbReference type="Proteomes" id="UP000002372"/>
    </source>
</evidence>
<dbReference type="eggNOG" id="COG1714">
    <property type="taxonomic scope" value="Bacteria"/>
</dbReference>
<dbReference type="GO" id="GO:0016020">
    <property type="term" value="C:membrane"/>
    <property type="evidence" value="ECO:0007669"/>
    <property type="project" value="UniProtKB-SubCell"/>
</dbReference>